<comment type="similarity">
    <text evidence="1">Belongs to the short-chain dehydrogenases/reductases (SDR) family.</text>
</comment>
<dbReference type="AlphaFoldDB" id="A0AA37JD09"/>
<organism evidence="3 4">
    <name type="scientific">Hungatella hathewayi</name>
    <dbReference type="NCBI Taxonomy" id="154046"/>
    <lineage>
        <taxon>Bacteria</taxon>
        <taxon>Bacillati</taxon>
        <taxon>Bacillota</taxon>
        <taxon>Clostridia</taxon>
        <taxon>Lachnospirales</taxon>
        <taxon>Lachnospiraceae</taxon>
        <taxon>Hungatella</taxon>
    </lineage>
</organism>
<dbReference type="EMBL" id="BQNJ01000001">
    <property type="protein sequence ID" value="GKG98858.1"/>
    <property type="molecule type" value="Genomic_DNA"/>
</dbReference>
<comment type="caution">
    <text evidence="3">The sequence shown here is derived from an EMBL/GenBank/DDBJ whole genome shotgun (WGS) entry which is preliminary data.</text>
</comment>
<dbReference type="Gene3D" id="3.40.50.720">
    <property type="entry name" value="NAD(P)-binding Rossmann-like Domain"/>
    <property type="match status" value="1"/>
</dbReference>
<dbReference type="SUPFAM" id="SSF51735">
    <property type="entry name" value="NAD(P)-binding Rossmann-fold domains"/>
    <property type="match status" value="1"/>
</dbReference>
<dbReference type="Proteomes" id="UP001055091">
    <property type="component" value="Unassembled WGS sequence"/>
</dbReference>
<evidence type="ECO:0000313" key="4">
    <source>
        <dbReference type="Proteomes" id="UP001055091"/>
    </source>
</evidence>
<accession>A0AA37JD09</accession>
<evidence type="ECO:0000256" key="1">
    <source>
        <dbReference type="ARBA" id="ARBA00006484"/>
    </source>
</evidence>
<evidence type="ECO:0000256" key="2">
    <source>
        <dbReference type="ARBA" id="ARBA00023002"/>
    </source>
</evidence>
<proteinExistence type="inferred from homology"/>
<evidence type="ECO:0008006" key="5">
    <source>
        <dbReference type="Google" id="ProtNLM"/>
    </source>
</evidence>
<protein>
    <recommendedName>
        <fullName evidence="5">Short-chain dehydrogenase</fullName>
    </recommendedName>
</protein>
<dbReference type="InterPro" id="IPR002347">
    <property type="entry name" value="SDR_fam"/>
</dbReference>
<keyword evidence="2" id="KW-0560">Oxidoreductase</keyword>
<dbReference type="PANTHER" id="PTHR43008">
    <property type="entry name" value="BENZIL REDUCTASE"/>
    <property type="match status" value="1"/>
</dbReference>
<dbReference type="GO" id="GO:0050664">
    <property type="term" value="F:oxidoreductase activity, acting on NAD(P)H, oxygen as acceptor"/>
    <property type="evidence" value="ECO:0007669"/>
    <property type="project" value="TreeGrafter"/>
</dbReference>
<gene>
    <name evidence="3" type="ORF">CE91St55_08400</name>
</gene>
<name>A0AA37JD09_9FIRM</name>
<reference evidence="3" key="1">
    <citation type="submission" date="2022-01" db="EMBL/GenBank/DDBJ databases">
        <title>Novel bile acid biosynthetic pathways are enriched in the microbiome of centenarians.</title>
        <authorList>
            <person name="Sato Y."/>
            <person name="Atarashi K."/>
            <person name="Plichta R.D."/>
            <person name="Arai Y."/>
            <person name="Sasajima S."/>
            <person name="Kearney M.S."/>
            <person name="Suda W."/>
            <person name="Takeshita K."/>
            <person name="Sasaki T."/>
            <person name="Okamoto S."/>
            <person name="Skelly N.A."/>
            <person name="Okamura Y."/>
            <person name="Vlamakis H."/>
            <person name="Li Y."/>
            <person name="Tanoue T."/>
            <person name="Takei H."/>
            <person name="Nittono H."/>
            <person name="Narushima S."/>
            <person name="Irie J."/>
            <person name="Itoh H."/>
            <person name="Moriya K."/>
            <person name="Sugiura Y."/>
            <person name="Suematsu M."/>
            <person name="Moritoki N."/>
            <person name="Shibata S."/>
            <person name="Littman R.D."/>
            <person name="Fischbach A.M."/>
            <person name="Uwamino Y."/>
            <person name="Inoue T."/>
            <person name="Honda A."/>
            <person name="Hattori M."/>
            <person name="Murai T."/>
            <person name="Xavier J.R."/>
            <person name="Hirose N."/>
            <person name="Honda K."/>
        </authorList>
    </citation>
    <scope>NUCLEOTIDE SEQUENCE</scope>
    <source>
        <strain evidence="3">CE91-St55</strain>
    </source>
</reference>
<dbReference type="Pfam" id="PF00106">
    <property type="entry name" value="adh_short"/>
    <property type="match status" value="1"/>
</dbReference>
<sequence>MRQTVLVVGAEYREALETAVWYLKRGDAVYVGVTNGEAWLAEKLEKEYPGLKAMLIDLGAEVTQELTERITTEEKKLDILVLLAGRHAKDDGEIGKYHDYDDILRVLDYNINGLRQVIENALPLLRQGEKKRIAVITESRSSISWTKETDDFAYHMSLAAIHMMEKLYFNRLRPEGFTFRCYAEEGSGGICGAEYIERGLCYDEKEPYIHSDENRLVMRDRYLHEIPW</sequence>
<evidence type="ECO:0000313" key="3">
    <source>
        <dbReference type="EMBL" id="GKG98858.1"/>
    </source>
</evidence>
<dbReference type="InterPro" id="IPR036291">
    <property type="entry name" value="NAD(P)-bd_dom_sf"/>
</dbReference>
<dbReference type="PANTHER" id="PTHR43008:SF4">
    <property type="entry name" value="CHAIN DEHYDROGENASE, PUTATIVE (AFU_ORTHOLOGUE AFUA_4G08710)-RELATED"/>
    <property type="match status" value="1"/>
</dbReference>
<dbReference type="RefSeq" id="WP_244052358.1">
    <property type="nucleotide sequence ID" value="NZ_BQNJ01000001.1"/>
</dbReference>